<keyword evidence="5" id="KW-1015">Disulfide bond</keyword>
<dbReference type="PANTHER" id="PTHR33146">
    <property type="entry name" value="ENDONUCLEASE 4"/>
    <property type="match status" value="1"/>
</dbReference>
<evidence type="ECO:0000313" key="7">
    <source>
        <dbReference type="EMBL" id="GGB17807.1"/>
    </source>
</evidence>
<dbReference type="SUPFAM" id="SSF48537">
    <property type="entry name" value="Phospholipase C/P1 nuclease"/>
    <property type="match status" value="1"/>
</dbReference>
<name>A0A8J2XW91_9BACT</name>
<dbReference type="GO" id="GO:0006308">
    <property type="term" value="P:DNA catabolic process"/>
    <property type="evidence" value="ECO:0007669"/>
    <property type="project" value="InterPro"/>
</dbReference>
<dbReference type="GO" id="GO:0046872">
    <property type="term" value="F:metal ion binding"/>
    <property type="evidence" value="ECO:0007669"/>
    <property type="project" value="UniProtKB-KW"/>
</dbReference>
<accession>A0A8J2XW91</accession>
<reference evidence="7" key="2">
    <citation type="submission" date="2020-09" db="EMBL/GenBank/DDBJ databases">
        <authorList>
            <person name="Sun Q."/>
            <person name="Zhou Y."/>
        </authorList>
    </citation>
    <scope>NUCLEOTIDE SEQUENCE</scope>
    <source>
        <strain evidence="7">CGMCC 1.15448</strain>
    </source>
</reference>
<evidence type="ECO:0000256" key="5">
    <source>
        <dbReference type="ARBA" id="ARBA00023157"/>
    </source>
</evidence>
<dbReference type="AlphaFoldDB" id="A0A8J2XW91"/>
<evidence type="ECO:0000256" key="1">
    <source>
        <dbReference type="ARBA" id="ARBA00022722"/>
    </source>
</evidence>
<keyword evidence="2" id="KW-0479">Metal-binding</keyword>
<dbReference type="CDD" id="cd11010">
    <property type="entry name" value="S1-P1_nuclease"/>
    <property type="match status" value="1"/>
</dbReference>
<evidence type="ECO:0000313" key="8">
    <source>
        <dbReference type="Proteomes" id="UP000607559"/>
    </source>
</evidence>
<evidence type="ECO:0000256" key="3">
    <source>
        <dbReference type="ARBA" id="ARBA00022759"/>
    </source>
</evidence>
<dbReference type="GO" id="GO:0016788">
    <property type="term" value="F:hydrolase activity, acting on ester bonds"/>
    <property type="evidence" value="ECO:0007669"/>
    <property type="project" value="InterPro"/>
</dbReference>
<evidence type="ECO:0008006" key="9">
    <source>
        <dbReference type="Google" id="ProtNLM"/>
    </source>
</evidence>
<dbReference type="GO" id="GO:0003676">
    <property type="term" value="F:nucleic acid binding"/>
    <property type="evidence" value="ECO:0007669"/>
    <property type="project" value="InterPro"/>
</dbReference>
<organism evidence="7 8">
    <name type="scientific">Puia dinghuensis</name>
    <dbReference type="NCBI Taxonomy" id="1792502"/>
    <lineage>
        <taxon>Bacteria</taxon>
        <taxon>Pseudomonadati</taxon>
        <taxon>Bacteroidota</taxon>
        <taxon>Chitinophagia</taxon>
        <taxon>Chitinophagales</taxon>
        <taxon>Chitinophagaceae</taxon>
        <taxon>Puia</taxon>
    </lineage>
</organism>
<dbReference type="InterPro" id="IPR003154">
    <property type="entry name" value="S1/P1nuclease"/>
</dbReference>
<dbReference type="Proteomes" id="UP000607559">
    <property type="component" value="Unassembled WGS sequence"/>
</dbReference>
<dbReference type="Gene3D" id="1.10.575.10">
    <property type="entry name" value="P1 Nuclease"/>
    <property type="match status" value="1"/>
</dbReference>
<dbReference type="GO" id="GO:0004519">
    <property type="term" value="F:endonuclease activity"/>
    <property type="evidence" value="ECO:0007669"/>
    <property type="project" value="UniProtKB-KW"/>
</dbReference>
<dbReference type="PANTHER" id="PTHR33146:SF26">
    <property type="entry name" value="ENDONUCLEASE 4"/>
    <property type="match status" value="1"/>
</dbReference>
<dbReference type="Pfam" id="PF02265">
    <property type="entry name" value="S1-P1_nuclease"/>
    <property type="match status" value="1"/>
</dbReference>
<keyword evidence="4" id="KW-0378">Hydrolase</keyword>
<keyword evidence="6" id="KW-0325">Glycoprotein</keyword>
<evidence type="ECO:0000256" key="4">
    <source>
        <dbReference type="ARBA" id="ARBA00022801"/>
    </source>
</evidence>
<keyword evidence="3" id="KW-0255">Endonuclease</keyword>
<evidence type="ECO:0000256" key="6">
    <source>
        <dbReference type="ARBA" id="ARBA00023180"/>
    </source>
</evidence>
<gene>
    <name evidence="7" type="ORF">GCM10011511_47020</name>
</gene>
<reference evidence="7" key="1">
    <citation type="journal article" date="2014" name="Int. J. Syst. Evol. Microbiol.">
        <title>Complete genome sequence of Corynebacterium casei LMG S-19264T (=DSM 44701T), isolated from a smear-ripened cheese.</title>
        <authorList>
            <consortium name="US DOE Joint Genome Institute (JGI-PGF)"/>
            <person name="Walter F."/>
            <person name="Albersmeier A."/>
            <person name="Kalinowski J."/>
            <person name="Ruckert C."/>
        </authorList>
    </citation>
    <scope>NUCLEOTIDE SEQUENCE</scope>
    <source>
        <strain evidence="7">CGMCC 1.15448</strain>
    </source>
</reference>
<dbReference type="EMBL" id="BMJC01000005">
    <property type="protein sequence ID" value="GGB17807.1"/>
    <property type="molecule type" value="Genomic_DNA"/>
</dbReference>
<protein>
    <recommendedName>
        <fullName evidence="9">S1/P1 Nuclease</fullName>
    </recommendedName>
</protein>
<dbReference type="InterPro" id="IPR008947">
    <property type="entry name" value="PLipase_C/P1_nuclease_dom_sf"/>
</dbReference>
<keyword evidence="8" id="KW-1185">Reference proteome</keyword>
<comment type="caution">
    <text evidence="7">The sequence shown here is derived from an EMBL/GenBank/DDBJ whole genome shotgun (WGS) entry which is preliminary data.</text>
</comment>
<sequence>MESPRLAILAIVIVAVGLLSWGVTGHRTVGKIAEKHLTPAARAAVQELLGSETLADVSTWADEVRGQAEYRHTSPWHYINLPLGLSYDEFRQQVEGMSGENVYSALRQLEREVADPATPREKKVEALKFIVHFVGDLHQPMHVSRAEDRGGNTIQLNYKGNGTNLHSVWDGNLIDGLGLSYEQLAERVDHATPEQMSQWQKDPLVKWMWESYTISSKLYAEVDAMKSRAVGDQYYQEHIGIVEQRLEQAGIRLAGVLNSLFANEAAVSAAGSSAAVRIDVADAGAHVGENVVVSAKVYGYKAFEGLTLVNLGAAYPNQLLTVVLKGDVKDAYTGIEGKTVEATGKIILYKGKPEIVVTDAAHFVVK</sequence>
<keyword evidence="1" id="KW-0540">Nuclease</keyword>
<evidence type="ECO:0000256" key="2">
    <source>
        <dbReference type="ARBA" id="ARBA00022723"/>
    </source>
</evidence>
<proteinExistence type="predicted"/>